<evidence type="ECO:0008006" key="3">
    <source>
        <dbReference type="Google" id="ProtNLM"/>
    </source>
</evidence>
<comment type="caution">
    <text evidence="1">The sequence shown here is derived from an EMBL/GenBank/DDBJ whole genome shotgun (WGS) entry which is preliminary data.</text>
</comment>
<gene>
    <name evidence="1" type="ORF">CEXT_737301</name>
</gene>
<accession>A0AAV4WT09</accession>
<evidence type="ECO:0000313" key="1">
    <source>
        <dbReference type="EMBL" id="GIY85616.1"/>
    </source>
</evidence>
<evidence type="ECO:0000313" key="2">
    <source>
        <dbReference type="Proteomes" id="UP001054945"/>
    </source>
</evidence>
<keyword evidence="2" id="KW-1185">Reference proteome</keyword>
<dbReference type="Proteomes" id="UP001054945">
    <property type="component" value="Unassembled WGS sequence"/>
</dbReference>
<sequence>MWRQMQKRSLLITHSAPIERETSCNIVAAGDRFMGLSDLWLLSGGWRQPAIRDVPTPRQLNGQRGRILE</sequence>
<proteinExistence type="predicted"/>
<protein>
    <recommendedName>
        <fullName evidence="3">Ycf15</fullName>
    </recommendedName>
</protein>
<dbReference type="AlphaFoldDB" id="A0AAV4WT09"/>
<name>A0AAV4WT09_CAEEX</name>
<reference evidence="1 2" key="1">
    <citation type="submission" date="2021-06" db="EMBL/GenBank/DDBJ databases">
        <title>Caerostris extrusa draft genome.</title>
        <authorList>
            <person name="Kono N."/>
            <person name="Arakawa K."/>
        </authorList>
    </citation>
    <scope>NUCLEOTIDE SEQUENCE [LARGE SCALE GENOMIC DNA]</scope>
</reference>
<dbReference type="EMBL" id="BPLR01016670">
    <property type="protein sequence ID" value="GIY85616.1"/>
    <property type="molecule type" value="Genomic_DNA"/>
</dbReference>
<organism evidence="1 2">
    <name type="scientific">Caerostris extrusa</name>
    <name type="common">Bark spider</name>
    <name type="synonym">Caerostris bankana</name>
    <dbReference type="NCBI Taxonomy" id="172846"/>
    <lineage>
        <taxon>Eukaryota</taxon>
        <taxon>Metazoa</taxon>
        <taxon>Ecdysozoa</taxon>
        <taxon>Arthropoda</taxon>
        <taxon>Chelicerata</taxon>
        <taxon>Arachnida</taxon>
        <taxon>Araneae</taxon>
        <taxon>Araneomorphae</taxon>
        <taxon>Entelegynae</taxon>
        <taxon>Araneoidea</taxon>
        <taxon>Araneidae</taxon>
        <taxon>Caerostris</taxon>
    </lineage>
</organism>